<gene>
    <name evidence="2" type="ORF">SAE01_12820</name>
</gene>
<dbReference type="InterPro" id="IPR049214">
    <property type="entry name" value="DUF6808"/>
</dbReference>
<dbReference type="EMBL" id="BJYT01000004">
    <property type="protein sequence ID" value="GEO08786.1"/>
    <property type="molecule type" value="Genomic_DNA"/>
</dbReference>
<dbReference type="Pfam" id="PF20647">
    <property type="entry name" value="DUF6808"/>
    <property type="match status" value="1"/>
</dbReference>
<organism evidence="2 3">
    <name type="scientific">Segetibacter aerophilus</name>
    <dbReference type="NCBI Taxonomy" id="670293"/>
    <lineage>
        <taxon>Bacteria</taxon>
        <taxon>Pseudomonadati</taxon>
        <taxon>Bacteroidota</taxon>
        <taxon>Chitinophagia</taxon>
        <taxon>Chitinophagales</taxon>
        <taxon>Chitinophagaceae</taxon>
        <taxon>Segetibacter</taxon>
    </lineage>
</organism>
<comment type="caution">
    <text evidence="2">The sequence shown here is derived from an EMBL/GenBank/DDBJ whole genome shotgun (WGS) entry which is preliminary data.</text>
</comment>
<dbReference type="Proteomes" id="UP000321513">
    <property type="component" value="Unassembled WGS sequence"/>
</dbReference>
<evidence type="ECO:0000259" key="1">
    <source>
        <dbReference type="Pfam" id="PF20647"/>
    </source>
</evidence>
<reference evidence="2 3" key="1">
    <citation type="submission" date="2019-07" db="EMBL/GenBank/DDBJ databases">
        <title>Whole genome shotgun sequence of Segetibacter aerophilus NBRC 106135.</title>
        <authorList>
            <person name="Hosoyama A."/>
            <person name="Uohara A."/>
            <person name="Ohji S."/>
            <person name="Ichikawa N."/>
        </authorList>
    </citation>
    <scope>NUCLEOTIDE SEQUENCE [LARGE SCALE GENOMIC DNA]</scope>
    <source>
        <strain evidence="2 3">NBRC 106135</strain>
    </source>
</reference>
<name>A0A512B9Z4_9BACT</name>
<evidence type="ECO:0000313" key="2">
    <source>
        <dbReference type="EMBL" id="GEO08786.1"/>
    </source>
</evidence>
<protein>
    <recommendedName>
        <fullName evidence="1">DUF6808 domain-containing protein</fullName>
    </recommendedName>
</protein>
<proteinExistence type="predicted"/>
<dbReference type="AlphaFoldDB" id="A0A512B9Z4"/>
<keyword evidence="3" id="KW-1185">Reference proteome</keyword>
<evidence type="ECO:0000313" key="3">
    <source>
        <dbReference type="Proteomes" id="UP000321513"/>
    </source>
</evidence>
<feature type="domain" description="DUF6808" evidence="1">
    <location>
        <begin position="71"/>
        <end position="119"/>
    </location>
</feature>
<dbReference type="RefSeq" id="WP_147202853.1">
    <property type="nucleotide sequence ID" value="NZ_BJYT01000004.1"/>
</dbReference>
<sequence>MTIDQFRTEYKKLLLSLTECKTKAASLGLLVTDTMLLHKEVNRKENVIVKLQEQRNAWKSAYDTLQLVSVSKDETIKEQERTIKKIGKPKRWGLGPVVGYGLAGALPNVFVGVGVQYSFIRL</sequence>
<accession>A0A512B9Z4</accession>